<dbReference type="AlphaFoldDB" id="A0A1F7WK42"/>
<feature type="domain" description="Major facilitator superfamily (MFS) profile" evidence="6">
    <location>
        <begin position="15"/>
        <end position="393"/>
    </location>
</feature>
<dbReference type="CDD" id="cd17370">
    <property type="entry name" value="MFS_MJ1317_like"/>
    <property type="match status" value="1"/>
</dbReference>
<dbReference type="PANTHER" id="PTHR23518:SF2">
    <property type="entry name" value="MAJOR FACILITATOR SUPERFAMILY TRANSPORTER"/>
    <property type="match status" value="1"/>
</dbReference>
<evidence type="ECO:0000259" key="6">
    <source>
        <dbReference type="PROSITE" id="PS50850"/>
    </source>
</evidence>
<comment type="subcellular location">
    <subcellularLocation>
        <location evidence="1">Membrane</location>
    </subcellularLocation>
</comment>
<name>A0A1F7WK42_9BACT</name>
<feature type="transmembrane region" description="Helical" evidence="5">
    <location>
        <begin position="174"/>
        <end position="196"/>
    </location>
</feature>
<dbReference type="InterPro" id="IPR036259">
    <property type="entry name" value="MFS_trans_sf"/>
</dbReference>
<feature type="transmembrane region" description="Helical" evidence="5">
    <location>
        <begin position="53"/>
        <end position="73"/>
    </location>
</feature>
<dbReference type="Gene3D" id="1.20.1250.20">
    <property type="entry name" value="MFS general substrate transporter like domains"/>
    <property type="match status" value="2"/>
</dbReference>
<dbReference type="InterPro" id="IPR011701">
    <property type="entry name" value="MFS"/>
</dbReference>
<reference evidence="7 8" key="1">
    <citation type="journal article" date="2016" name="Nat. Commun.">
        <title>Thousands of microbial genomes shed light on interconnected biogeochemical processes in an aquifer system.</title>
        <authorList>
            <person name="Anantharaman K."/>
            <person name="Brown C.T."/>
            <person name="Hug L.A."/>
            <person name="Sharon I."/>
            <person name="Castelle C.J."/>
            <person name="Probst A.J."/>
            <person name="Thomas B.C."/>
            <person name="Singh A."/>
            <person name="Wilkins M.J."/>
            <person name="Karaoz U."/>
            <person name="Brodie E.L."/>
            <person name="Williams K.H."/>
            <person name="Hubbard S.S."/>
            <person name="Banfield J.F."/>
        </authorList>
    </citation>
    <scope>NUCLEOTIDE SEQUENCE [LARGE SCALE GENOMIC DNA]</scope>
</reference>
<comment type="caution">
    <text evidence="7">The sequence shown here is derived from an EMBL/GenBank/DDBJ whole genome shotgun (WGS) entry which is preliminary data.</text>
</comment>
<keyword evidence="4 5" id="KW-0472">Membrane</keyword>
<dbReference type="STRING" id="1802471.A2115_00015"/>
<dbReference type="Pfam" id="PF00083">
    <property type="entry name" value="Sugar_tr"/>
    <property type="match status" value="1"/>
</dbReference>
<dbReference type="EMBL" id="MGFJ01000004">
    <property type="protein sequence ID" value="OGM03170.1"/>
    <property type="molecule type" value="Genomic_DNA"/>
</dbReference>
<evidence type="ECO:0000256" key="2">
    <source>
        <dbReference type="ARBA" id="ARBA00022692"/>
    </source>
</evidence>
<evidence type="ECO:0000313" key="7">
    <source>
        <dbReference type="EMBL" id="OGM03170.1"/>
    </source>
</evidence>
<dbReference type="PROSITE" id="PS50850">
    <property type="entry name" value="MFS"/>
    <property type="match status" value="1"/>
</dbReference>
<dbReference type="GO" id="GO:0016020">
    <property type="term" value="C:membrane"/>
    <property type="evidence" value="ECO:0007669"/>
    <property type="project" value="UniProtKB-SubCell"/>
</dbReference>
<dbReference type="InterPro" id="IPR020846">
    <property type="entry name" value="MFS_dom"/>
</dbReference>
<dbReference type="Pfam" id="PF07690">
    <property type="entry name" value="MFS_1"/>
    <property type="match status" value="1"/>
</dbReference>
<evidence type="ECO:0000256" key="5">
    <source>
        <dbReference type="SAM" id="Phobius"/>
    </source>
</evidence>
<organism evidence="7 8">
    <name type="scientific">Candidatus Woesebacteria bacterium GWA1_41_8</name>
    <dbReference type="NCBI Taxonomy" id="1802471"/>
    <lineage>
        <taxon>Bacteria</taxon>
        <taxon>Candidatus Woeseibacteriota</taxon>
    </lineage>
</organism>
<proteinExistence type="predicted"/>
<dbReference type="SUPFAM" id="SSF103473">
    <property type="entry name" value="MFS general substrate transporter"/>
    <property type="match status" value="1"/>
</dbReference>
<keyword evidence="3 5" id="KW-1133">Transmembrane helix</keyword>
<evidence type="ECO:0000256" key="3">
    <source>
        <dbReference type="ARBA" id="ARBA00022989"/>
    </source>
</evidence>
<sequence length="398" mass="43257">MTVARANKSKDYSKNSFYIGILSFFGGISQDIFIPILPIYLANVLNFDKSFIGLTEGLVTSATSIFKIVAGYLSDKIKKRKPIVLLGYFFSMIARPLLAIVTSGAGILALRFLDGVGKGVKDSPKDALIADSTQNSTRGKNFGVVRALDTLGSVAGPLLLSALLLLWANNSLKYHYIFFITAIPLVITLSILSFKVREVPLNKENEKEEKFTLPKSFYFFLAIVLVFSLGNSSDTFLILRAQNVGVSILAIPLVYALFNFIYASASVPLGSLSDKIGREKVIIMGWLAYVLAYAGFGLAKSPVQIWLLFSFYGIYYATTEGVAKALVADLTHSKNRGKAYGIYNTAIGLTTLPASFLAGILWDKVSPSAPFYFGSSMAAVATLLLILYQKLGRGEAIS</sequence>
<feature type="transmembrane region" description="Helical" evidence="5">
    <location>
        <begin position="93"/>
        <end position="113"/>
    </location>
</feature>
<evidence type="ECO:0000256" key="4">
    <source>
        <dbReference type="ARBA" id="ARBA00023136"/>
    </source>
</evidence>
<dbReference type="InterPro" id="IPR005828">
    <property type="entry name" value="MFS_sugar_transport-like"/>
</dbReference>
<evidence type="ECO:0000313" key="8">
    <source>
        <dbReference type="Proteomes" id="UP000176198"/>
    </source>
</evidence>
<gene>
    <name evidence="7" type="ORF">A2115_00015</name>
</gene>
<dbReference type="GO" id="GO:0022857">
    <property type="term" value="F:transmembrane transporter activity"/>
    <property type="evidence" value="ECO:0007669"/>
    <property type="project" value="InterPro"/>
</dbReference>
<dbReference type="PANTHER" id="PTHR23518">
    <property type="entry name" value="C-METHYLTRANSFERASE"/>
    <property type="match status" value="1"/>
</dbReference>
<feature type="transmembrane region" description="Helical" evidence="5">
    <location>
        <begin position="245"/>
        <end position="269"/>
    </location>
</feature>
<feature type="transmembrane region" description="Helical" evidence="5">
    <location>
        <begin position="339"/>
        <end position="362"/>
    </location>
</feature>
<protein>
    <recommendedName>
        <fullName evidence="6">Major facilitator superfamily (MFS) profile domain-containing protein</fullName>
    </recommendedName>
</protein>
<feature type="transmembrane region" description="Helical" evidence="5">
    <location>
        <begin position="17"/>
        <end position="41"/>
    </location>
</feature>
<accession>A0A1F7WK42</accession>
<evidence type="ECO:0000256" key="1">
    <source>
        <dbReference type="ARBA" id="ARBA00004370"/>
    </source>
</evidence>
<keyword evidence="2 5" id="KW-0812">Transmembrane</keyword>
<feature type="transmembrane region" description="Helical" evidence="5">
    <location>
        <begin position="281"/>
        <end position="299"/>
    </location>
</feature>
<feature type="transmembrane region" description="Helical" evidence="5">
    <location>
        <begin position="305"/>
        <end position="327"/>
    </location>
</feature>
<dbReference type="Proteomes" id="UP000176198">
    <property type="component" value="Unassembled WGS sequence"/>
</dbReference>
<feature type="transmembrane region" description="Helical" evidence="5">
    <location>
        <begin position="368"/>
        <end position="388"/>
    </location>
</feature>
<feature type="transmembrane region" description="Helical" evidence="5">
    <location>
        <begin position="217"/>
        <end position="239"/>
    </location>
</feature>